<dbReference type="KEGG" id="pmq:PM3016_4733"/>
<name>H6NI72_9BACL</name>
<proteinExistence type="predicted"/>
<protein>
    <submittedName>
        <fullName evidence="1">Uncharacterized protein</fullName>
    </submittedName>
</protein>
<evidence type="ECO:0000313" key="2">
    <source>
        <dbReference type="Proteomes" id="UP000007523"/>
    </source>
</evidence>
<dbReference type="EMBL" id="CP003235">
    <property type="protein sequence ID" value="AFC31475.1"/>
    <property type="molecule type" value="Genomic_DNA"/>
</dbReference>
<evidence type="ECO:0000313" key="1">
    <source>
        <dbReference type="EMBL" id="AFC31475.1"/>
    </source>
</evidence>
<accession>H6NI72</accession>
<keyword evidence="2" id="KW-1185">Reference proteome</keyword>
<reference evidence="1 2" key="1">
    <citation type="journal article" date="2012" name="J. Bacteriol.">
        <title>Complete Genome Sequence of Paenibacillus mucilaginosus 3016, a Bacterium Functional as Microbial Fertilizer.</title>
        <authorList>
            <person name="Ma M."/>
            <person name="Wang Z."/>
            <person name="Li L."/>
            <person name="Jiang X."/>
            <person name="Guan D."/>
            <person name="Cao F."/>
            <person name="Chen H."/>
            <person name="Wang X."/>
            <person name="Shen D."/>
            <person name="Du B."/>
            <person name="Li J."/>
        </authorList>
    </citation>
    <scope>NUCLEOTIDE SEQUENCE [LARGE SCALE GENOMIC DNA]</scope>
    <source>
        <strain evidence="1 2">3016</strain>
    </source>
</reference>
<dbReference type="HOGENOM" id="CLU_2992429_0_0_9"/>
<gene>
    <name evidence="1" type="ORF">PM3016_4733</name>
</gene>
<organism evidence="1 2">
    <name type="scientific">Paenibacillus mucilaginosus 3016</name>
    <dbReference type="NCBI Taxonomy" id="1116391"/>
    <lineage>
        <taxon>Bacteria</taxon>
        <taxon>Bacillati</taxon>
        <taxon>Bacillota</taxon>
        <taxon>Bacilli</taxon>
        <taxon>Bacillales</taxon>
        <taxon>Paenibacillaceae</taxon>
        <taxon>Paenibacillus</taxon>
    </lineage>
</organism>
<sequence length="57" mass="5624">MERFEFGSGTILTDTQVEQMVQAMAAVPGGGDATEAGGPAGEAQDLLLAAGDSALIG</sequence>
<dbReference type="Proteomes" id="UP000007523">
    <property type="component" value="Chromosome"/>
</dbReference>
<dbReference type="AlphaFoldDB" id="H6NI72"/>